<accession>A0A0U3N396</accession>
<dbReference type="AlphaFoldDB" id="A0A0U3N396"/>
<gene>
    <name evidence="2" type="ORF">RD2015_4195</name>
</gene>
<dbReference type="InterPro" id="IPR036937">
    <property type="entry name" value="Adhesion_dom_fimbrial_sf"/>
</dbReference>
<evidence type="ECO:0000259" key="1">
    <source>
        <dbReference type="Pfam" id="PF05229"/>
    </source>
</evidence>
<organism evidence="2 3">
    <name type="scientific">Roseateles depolymerans</name>
    <dbReference type="NCBI Taxonomy" id="76731"/>
    <lineage>
        <taxon>Bacteria</taxon>
        <taxon>Pseudomonadati</taxon>
        <taxon>Pseudomonadota</taxon>
        <taxon>Betaproteobacteria</taxon>
        <taxon>Burkholderiales</taxon>
        <taxon>Sphaerotilaceae</taxon>
        <taxon>Roseateles</taxon>
    </lineage>
</organism>
<reference evidence="2 3" key="1">
    <citation type="submission" date="2015-12" db="EMBL/GenBank/DDBJ databases">
        <title>Complete genome of Roseateles depolymerans KCTC 42856.</title>
        <authorList>
            <person name="Kim K.M."/>
        </authorList>
    </citation>
    <scope>NUCLEOTIDE SEQUENCE [LARGE SCALE GENOMIC DNA]</scope>
    <source>
        <strain evidence="2 3">KCTC 42856</strain>
    </source>
</reference>
<dbReference type="GO" id="GO:0007155">
    <property type="term" value="P:cell adhesion"/>
    <property type="evidence" value="ECO:0007669"/>
    <property type="project" value="InterPro"/>
</dbReference>
<keyword evidence="2" id="KW-0946">Virion</keyword>
<dbReference type="GO" id="GO:0009289">
    <property type="term" value="C:pilus"/>
    <property type="evidence" value="ECO:0007669"/>
    <property type="project" value="InterPro"/>
</dbReference>
<dbReference type="EMBL" id="CP013729">
    <property type="protein sequence ID" value="ALV08644.1"/>
    <property type="molecule type" value="Genomic_DNA"/>
</dbReference>
<dbReference type="PANTHER" id="PTHR37089:SF3">
    <property type="entry name" value="EXPORTED PROTEIN"/>
    <property type="match status" value="1"/>
</dbReference>
<keyword evidence="3" id="KW-1185">Reference proteome</keyword>
<proteinExistence type="predicted"/>
<dbReference type="Proteomes" id="UP000060699">
    <property type="component" value="Chromosome"/>
</dbReference>
<sequence precursor="true">MNPVLRLLTTASRLTAALCAAPLLCLPALAAPSTASGSLEVGATIVVACNVSGNTLNFGTAIDPLQTTGAIDASTTLAVTCTRTTPYSVALSAGANAGGLNAFGSRAMKSGTHSLAYQLYLDAARSQVWGNGTNSSVYTGTGSGNTQQLTIYGRLPSVAQAVPGDYSDTVTVTITY</sequence>
<keyword evidence="2" id="KW-0167">Capsid protein</keyword>
<dbReference type="InterPro" id="IPR053167">
    <property type="entry name" value="Spore_coat_component"/>
</dbReference>
<dbReference type="Gene3D" id="2.60.40.1090">
    <property type="entry name" value="Fimbrial-type adhesion domain"/>
    <property type="match status" value="1"/>
</dbReference>
<evidence type="ECO:0000313" key="2">
    <source>
        <dbReference type="EMBL" id="ALV08644.1"/>
    </source>
</evidence>
<dbReference type="PANTHER" id="PTHR37089">
    <property type="entry name" value="PROTEIN U-RELATED"/>
    <property type="match status" value="1"/>
</dbReference>
<name>A0A0U3N396_9BURK</name>
<feature type="domain" description="Spore coat protein U/FanG" evidence="1">
    <location>
        <begin position="37"/>
        <end position="173"/>
    </location>
</feature>
<protein>
    <submittedName>
        <fullName evidence="2">Spore coat protein U</fullName>
    </submittedName>
</protein>
<dbReference type="SMART" id="SM00972">
    <property type="entry name" value="SCPU"/>
    <property type="match status" value="1"/>
</dbReference>
<dbReference type="STRING" id="76731.RD2015_4195"/>
<evidence type="ECO:0000313" key="3">
    <source>
        <dbReference type="Proteomes" id="UP000060699"/>
    </source>
</evidence>
<dbReference type="PATRIC" id="fig|76731.3.peg.4297"/>
<dbReference type="KEGG" id="rdp:RD2015_4195"/>
<dbReference type="InterPro" id="IPR007893">
    <property type="entry name" value="Spore_coat_U/FanG"/>
</dbReference>
<dbReference type="Pfam" id="PF05229">
    <property type="entry name" value="SCPU"/>
    <property type="match status" value="1"/>
</dbReference>
<dbReference type="RefSeq" id="WP_170156576.1">
    <property type="nucleotide sequence ID" value="NZ_CP013729.1"/>
</dbReference>